<organism evidence="1 2">
    <name type="scientific">Lampropedia hyalina DSM 16112</name>
    <dbReference type="NCBI Taxonomy" id="1122156"/>
    <lineage>
        <taxon>Bacteria</taxon>
        <taxon>Pseudomonadati</taxon>
        <taxon>Pseudomonadota</taxon>
        <taxon>Betaproteobacteria</taxon>
        <taxon>Burkholderiales</taxon>
        <taxon>Comamonadaceae</taxon>
        <taxon>Lampropedia</taxon>
    </lineage>
</organism>
<keyword evidence="2" id="KW-1185">Reference proteome</keyword>
<evidence type="ECO:0000313" key="2">
    <source>
        <dbReference type="Proteomes" id="UP000184327"/>
    </source>
</evidence>
<evidence type="ECO:0000313" key="1">
    <source>
        <dbReference type="EMBL" id="SHF45836.1"/>
    </source>
</evidence>
<accession>A0A1M5BTU4</accession>
<gene>
    <name evidence="1" type="ORF">SAMN02745117_01990</name>
</gene>
<protein>
    <submittedName>
        <fullName evidence="1">Uncharacterized protein</fullName>
    </submittedName>
</protein>
<dbReference type="AlphaFoldDB" id="A0A1M5BTU4"/>
<dbReference type="EMBL" id="FQUZ01000023">
    <property type="protein sequence ID" value="SHF45836.1"/>
    <property type="molecule type" value="Genomic_DNA"/>
</dbReference>
<dbReference type="Proteomes" id="UP000184327">
    <property type="component" value="Unassembled WGS sequence"/>
</dbReference>
<name>A0A1M5BTU4_9BURK</name>
<sequence length="47" mass="5200">MRHGHPPPSNAIHPANGCSLNTRAIARQLLEQSIAQLQTAFDQHQSR</sequence>
<reference evidence="1 2" key="1">
    <citation type="submission" date="2016-11" db="EMBL/GenBank/DDBJ databases">
        <authorList>
            <person name="Jaros S."/>
            <person name="Januszkiewicz K."/>
            <person name="Wedrychowicz H."/>
        </authorList>
    </citation>
    <scope>NUCLEOTIDE SEQUENCE [LARGE SCALE GENOMIC DNA]</scope>
    <source>
        <strain evidence="1 2">DSM 16112</strain>
    </source>
</reference>
<dbReference type="STRING" id="1122156.SAMN02745117_01990"/>
<proteinExistence type="predicted"/>